<dbReference type="STRING" id="214095.RU97_GL001492"/>
<proteinExistence type="inferred from homology"/>
<keyword evidence="9 12" id="KW-0949">S-adenosyl-L-methionine</keyword>
<evidence type="ECO:0000256" key="5">
    <source>
        <dbReference type="ARBA" id="ARBA00022490"/>
    </source>
</evidence>
<dbReference type="InterPro" id="IPR046886">
    <property type="entry name" value="RsmE_MTase_dom"/>
</dbReference>
<evidence type="ECO:0000313" key="16">
    <source>
        <dbReference type="Proteomes" id="UP000181884"/>
    </source>
</evidence>
<dbReference type="Gene3D" id="3.40.1280.10">
    <property type="match status" value="1"/>
</dbReference>
<organism evidence="15 16">
    <name type="scientific">Enterococcus canis</name>
    <dbReference type="NCBI Taxonomy" id="214095"/>
    <lineage>
        <taxon>Bacteria</taxon>
        <taxon>Bacillati</taxon>
        <taxon>Bacillota</taxon>
        <taxon>Bacilli</taxon>
        <taxon>Lactobacillales</taxon>
        <taxon>Enterococcaceae</taxon>
        <taxon>Enterococcus</taxon>
    </lineage>
</organism>
<keyword evidence="16" id="KW-1185">Reference proteome</keyword>
<dbReference type="Pfam" id="PF04452">
    <property type="entry name" value="Methyltrans_RNA"/>
    <property type="match status" value="1"/>
</dbReference>
<comment type="similarity">
    <text evidence="2 12">Belongs to the RNA methyltransferase RsmE family.</text>
</comment>
<keyword evidence="7 12" id="KW-0489">Methyltransferase</keyword>
<comment type="catalytic activity">
    <reaction evidence="11 12">
        <text>uridine(1498) in 16S rRNA + S-adenosyl-L-methionine = N(3)-methyluridine(1498) in 16S rRNA + S-adenosyl-L-homocysteine + H(+)</text>
        <dbReference type="Rhea" id="RHEA:42920"/>
        <dbReference type="Rhea" id="RHEA-COMP:10283"/>
        <dbReference type="Rhea" id="RHEA-COMP:10284"/>
        <dbReference type="ChEBI" id="CHEBI:15378"/>
        <dbReference type="ChEBI" id="CHEBI:57856"/>
        <dbReference type="ChEBI" id="CHEBI:59789"/>
        <dbReference type="ChEBI" id="CHEBI:65315"/>
        <dbReference type="ChEBI" id="CHEBI:74502"/>
        <dbReference type="EC" id="2.1.1.193"/>
    </reaction>
</comment>
<dbReference type="PANTHER" id="PTHR30027">
    <property type="entry name" value="RIBOSOMAL RNA SMALL SUBUNIT METHYLTRANSFERASE E"/>
    <property type="match status" value="1"/>
</dbReference>
<name>A0A1L8RGK7_9ENTE</name>
<dbReference type="PANTHER" id="PTHR30027:SF3">
    <property type="entry name" value="16S RRNA (URACIL(1498)-N(3))-METHYLTRANSFERASE"/>
    <property type="match status" value="1"/>
</dbReference>
<protein>
    <recommendedName>
        <fullName evidence="4 12">Ribosomal RNA small subunit methyltransferase E</fullName>
        <ecNumber evidence="3 12">2.1.1.193</ecNumber>
    </recommendedName>
</protein>
<sequence>MQRYFVERSHPARITGENVHHVRHVMRMKVGDQVYLTYPDGASVVAAITDLTEDEVLLQELYPEEQQKELPIQVSIACGFPKGDKLELITQKTTELGAFEIMAFPAKTSVVKWDQKKRQNKQARLQKIAQEAAEQSHRQQIPTVRLLDQDITSRFSDYDQVLIAYEESAKQGEQAILAQVLQNLTAGERLLVVFGPEGGFTPAEIEKYQAAGARLCGLGPRILRAETAPLYVLSAASYQWELL</sequence>
<feature type="domain" description="Ribosomal RNA small subunit methyltransferase E PUA-like" evidence="14">
    <location>
        <begin position="14"/>
        <end position="60"/>
    </location>
</feature>
<evidence type="ECO:0000256" key="12">
    <source>
        <dbReference type="PIRNR" id="PIRNR015601"/>
    </source>
</evidence>
<reference evidence="15 16" key="1">
    <citation type="submission" date="2014-12" db="EMBL/GenBank/DDBJ databases">
        <title>Draft genome sequences of 29 type strains of Enterococci.</title>
        <authorList>
            <person name="Zhong Z."/>
            <person name="Sun Z."/>
            <person name="Liu W."/>
            <person name="Zhang W."/>
            <person name="Zhang H."/>
        </authorList>
    </citation>
    <scope>NUCLEOTIDE SEQUENCE [LARGE SCALE GENOMIC DNA]</scope>
    <source>
        <strain evidence="15 16">DSM 17029</strain>
    </source>
</reference>
<dbReference type="GO" id="GO:0070475">
    <property type="term" value="P:rRNA base methylation"/>
    <property type="evidence" value="ECO:0007669"/>
    <property type="project" value="TreeGrafter"/>
</dbReference>
<dbReference type="GO" id="GO:0005737">
    <property type="term" value="C:cytoplasm"/>
    <property type="evidence" value="ECO:0007669"/>
    <property type="project" value="UniProtKB-SubCell"/>
</dbReference>
<dbReference type="SUPFAM" id="SSF88697">
    <property type="entry name" value="PUA domain-like"/>
    <property type="match status" value="1"/>
</dbReference>
<dbReference type="RefSeq" id="WP_067394263.1">
    <property type="nucleotide sequence ID" value="NZ_JXKH01000003.1"/>
</dbReference>
<dbReference type="EC" id="2.1.1.193" evidence="3 12"/>
<evidence type="ECO:0000259" key="14">
    <source>
        <dbReference type="Pfam" id="PF20260"/>
    </source>
</evidence>
<evidence type="ECO:0000256" key="6">
    <source>
        <dbReference type="ARBA" id="ARBA00022552"/>
    </source>
</evidence>
<dbReference type="EMBL" id="JXKH01000003">
    <property type="protein sequence ID" value="OJG18874.1"/>
    <property type="molecule type" value="Genomic_DNA"/>
</dbReference>
<dbReference type="InterPro" id="IPR015947">
    <property type="entry name" value="PUA-like_sf"/>
</dbReference>
<accession>A0A1L8RGK7</accession>
<dbReference type="CDD" id="cd18084">
    <property type="entry name" value="RsmE-like"/>
    <property type="match status" value="1"/>
</dbReference>
<evidence type="ECO:0000256" key="8">
    <source>
        <dbReference type="ARBA" id="ARBA00022679"/>
    </source>
</evidence>
<dbReference type="Pfam" id="PF20260">
    <property type="entry name" value="PUA_4"/>
    <property type="match status" value="1"/>
</dbReference>
<dbReference type="InterPro" id="IPR046887">
    <property type="entry name" value="RsmE_PUA-like"/>
</dbReference>
<keyword evidence="6 12" id="KW-0698">rRNA processing</keyword>
<dbReference type="NCBIfam" id="NF008691">
    <property type="entry name" value="PRK11713.1-4"/>
    <property type="match status" value="1"/>
</dbReference>
<comment type="function">
    <text evidence="10 12">Specifically methylates the N3 position of the uracil ring of uridine 1498 (m3U1498) in 16S rRNA. Acts on the fully assembled 30S ribosomal subunit.</text>
</comment>
<dbReference type="SUPFAM" id="SSF75217">
    <property type="entry name" value="alpha/beta knot"/>
    <property type="match status" value="1"/>
</dbReference>
<evidence type="ECO:0000256" key="7">
    <source>
        <dbReference type="ARBA" id="ARBA00022603"/>
    </source>
</evidence>
<comment type="caution">
    <text evidence="15">The sequence shown here is derived from an EMBL/GenBank/DDBJ whole genome shotgun (WGS) entry which is preliminary data.</text>
</comment>
<keyword evidence="8 12" id="KW-0808">Transferase</keyword>
<dbReference type="PIRSF" id="PIRSF015601">
    <property type="entry name" value="MTase_slr0722"/>
    <property type="match status" value="1"/>
</dbReference>
<dbReference type="InterPro" id="IPR029028">
    <property type="entry name" value="Alpha/beta_knot_MTases"/>
</dbReference>
<keyword evidence="5 12" id="KW-0963">Cytoplasm</keyword>
<evidence type="ECO:0000256" key="9">
    <source>
        <dbReference type="ARBA" id="ARBA00022691"/>
    </source>
</evidence>
<dbReference type="Gene3D" id="2.40.240.20">
    <property type="entry name" value="Hypothetical PUA domain-like, domain 1"/>
    <property type="match status" value="1"/>
</dbReference>
<dbReference type="InterPro" id="IPR006700">
    <property type="entry name" value="RsmE"/>
</dbReference>
<evidence type="ECO:0000256" key="3">
    <source>
        <dbReference type="ARBA" id="ARBA00012328"/>
    </source>
</evidence>
<dbReference type="GO" id="GO:0070042">
    <property type="term" value="F:rRNA (uridine-N3-)-methyltransferase activity"/>
    <property type="evidence" value="ECO:0007669"/>
    <property type="project" value="TreeGrafter"/>
</dbReference>
<evidence type="ECO:0000256" key="4">
    <source>
        <dbReference type="ARBA" id="ARBA00013673"/>
    </source>
</evidence>
<dbReference type="Proteomes" id="UP000181884">
    <property type="component" value="Unassembled WGS sequence"/>
</dbReference>
<comment type="subcellular location">
    <subcellularLocation>
        <location evidence="1 12">Cytoplasm</location>
    </subcellularLocation>
</comment>
<feature type="domain" description="Ribosomal RNA small subunit methyltransferase E methyltransferase" evidence="13">
    <location>
        <begin position="68"/>
        <end position="236"/>
    </location>
</feature>
<gene>
    <name evidence="15" type="ORF">RU97_GL001492</name>
</gene>
<evidence type="ECO:0000256" key="2">
    <source>
        <dbReference type="ARBA" id="ARBA00005528"/>
    </source>
</evidence>
<evidence type="ECO:0000313" key="15">
    <source>
        <dbReference type="EMBL" id="OJG18874.1"/>
    </source>
</evidence>
<evidence type="ECO:0000259" key="13">
    <source>
        <dbReference type="Pfam" id="PF04452"/>
    </source>
</evidence>
<evidence type="ECO:0000256" key="1">
    <source>
        <dbReference type="ARBA" id="ARBA00004496"/>
    </source>
</evidence>
<dbReference type="InterPro" id="IPR029026">
    <property type="entry name" value="tRNA_m1G_MTases_N"/>
</dbReference>
<evidence type="ECO:0000256" key="11">
    <source>
        <dbReference type="ARBA" id="ARBA00047944"/>
    </source>
</evidence>
<dbReference type="AlphaFoldDB" id="A0A1L8RGK7"/>
<dbReference type="NCBIfam" id="TIGR00046">
    <property type="entry name" value="RsmE family RNA methyltransferase"/>
    <property type="match status" value="1"/>
</dbReference>
<evidence type="ECO:0000256" key="10">
    <source>
        <dbReference type="ARBA" id="ARBA00025699"/>
    </source>
</evidence>